<accession>A0A0R3L6B2</accession>
<reference evidence="7 8" key="1">
    <citation type="submission" date="2014-03" db="EMBL/GenBank/DDBJ databases">
        <title>Bradyrhizobium valentinum sp. nov., isolated from effective nodules of Lupinus mariae-josephae, a lupine endemic of basic-lime soils in Eastern Spain.</title>
        <authorList>
            <person name="Duran D."/>
            <person name="Rey L."/>
            <person name="Navarro A."/>
            <person name="Busquets A."/>
            <person name="Imperial J."/>
            <person name="Ruiz-Argueso T."/>
        </authorList>
    </citation>
    <scope>NUCLEOTIDE SEQUENCE [LARGE SCALE GENOMIC DNA]</scope>
    <source>
        <strain evidence="7 8">PAC68</strain>
    </source>
</reference>
<dbReference type="Gene3D" id="1.10.10.10">
    <property type="entry name" value="Winged helix-like DNA-binding domain superfamily/Winged helix DNA-binding domain"/>
    <property type="match status" value="1"/>
</dbReference>
<evidence type="ECO:0000313" key="8">
    <source>
        <dbReference type="Proteomes" id="UP000050863"/>
    </source>
</evidence>
<dbReference type="Pfam" id="PF03466">
    <property type="entry name" value="LysR_substrate"/>
    <property type="match status" value="1"/>
</dbReference>
<evidence type="ECO:0000256" key="1">
    <source>
        <dbReference type="ARBA" id="ARBA00003502"/>
    </source>
</evidence>
<evidence type="ECO:0000256" key="3">
    <source>
        <dbReference type="ARBA" id="ARBA00023015"/>
    </source>
</evidence>
<dbReference type="GO" id="GO:0003677">
    <property type="term" value="F:DNA binding"/>
    <property type="evidence" value="ECO:0007669"/>
    <property type="project" value="UniProtKB-KW"/>
</dbReference>
<dbReference type="Pfam" id="PF00126">
    <property type="entry name" value="HTH_1"/>
    <property type="match status" value="1"/>
</dbReference>
<dbReference type="EMBL" id="LLXZ01000167">
    <property type="protein sequence ID" value="KRR01039.1"/>
    <property type="molecule type" value="Genomic_DNA"/>
</dbReference>
<keyword evidence="8" id="KW-1185">Reference proteome</keyword>
<comment type="function">
    <text evidence="1">NodD regulates the expression of the nodABCFE genes which encode other nodulation proteins. NodD is also a negative regulator of its own expression. Binds flavonoids as inducers.</text>
</comment>
<organism evidence="7 8">
    <name type="scientific">Bradyrhizobium jicamae</name>
    <dbReference type="NCBI Taxonomy" id="280332"/>
    <lineage>
        <taxon>Bacteria</taxon>
        <taxon>Pseudomonadati</taxon>
        <taxon>Pseudomonadota</taxon>
        <taxon>Alphaproteobacteria</taxon>
        <taxon>Hyphomicrobiales</taxon>
        <taxon>Nitrobacteraceae</taxon>
        <taxon>Bradyrhizobium</taxon>
    </lineage>
</organism>
<dbReference type="SUPFAM" id="SSF53850">
    <property type="entry name" value="Periplasmic binding protein-like II"/>
    <property type="match status" value="1"/>
</dbReference>
<comment type="caution">
    <text evidence="7">The sequence shown here is derived from an EMBL/GenBank/DDBJ whole genome shotgun (WGS) entry which is preliminary data.</text>
</comment>
<dbReference type="PROSITE" id="PS50931">
    <property type="entry name" value="HTH_LYSR"/>
    <property type="match status" value="1"/>
</dbReference>
<evidence type="ECO:0000313" key="7">
    <source>
        <dbReference type="EMBL" id="KRR01039.1"/>
    </source>
</evidence>
<evidence type="ECO:0000256" key="4">
    <source>
        <dbReference type="ARBA" id="ARBA00023125"/>
    </source>
</evidence>
<comment type="similarity">
    <text evidence="2">Belongs to the LysR transcriptional regulatory family.</text>
</comment>
<dbReference type="GO" id="GO:0032993">
    <property type="term" value="C:protein-DNA complex"/>
    <property type="evidence" value="ECO:0007669"/>
    <property type="project" value="TreeGrafter"/>
</dbReference>
<sequence length="303" mass="32902">MAFSLRQLQYFVAVAENGSVSSASHILCISQSTVTEALRELELDLGFRLLDRHARGADLTLKGQYFLRHARKILADVADARRALGDGEAMTLSAPLSVGVTPLVASYVYSDLLARFRRAFPNVAIEAVEDAADYLEHLLVGGELDVAVIVLPPGRRPSALHTEPIEVSPYRVWLPLGHPASADERVSLRDLAGEPHVLLTVDEIAEASEIIWRRLGIRPPVAFRTRSVEAVRGLVATGCGVAVLPDLTYRPWSLEGDKIEARALVEELPAIEVVTAWRRGSPLSPAAAGFLSIAATRHGGRTR</sequence>
<dbReference type="InterPro" id="IPR036388">
    <property type="entry name" value="WH-like_DNA-bd_sf"/>
</dbReference>
<protein>
    <submittedName>
        <fullName evidence="7">LysR family transcriptional regulator</fullName>
    </submittedName>
</protein>
<proteinExistence type="inferred from homology"/>
<dbReference type="Proteomes" id="UP000050863">
    <property type="component" value="Unassembled WGS sequence"/>
</dbReference>
<feature type="domain" description="HTH lysR-type" evidence="6">
    <location>
        <begin position="3"/>
        <end position="60"/>
    </location>
</feature>
<keyword evidence="5" id="KW-0804">Transcription</keyword>
<dbReference type="OrthoDB" id="8437302at2"/>
<evidence type="ECO:0000256" key="5">
    <source>
        <dbReference type="ARBA" id="ARBA00023163"/>
    </source>
</evidence>
<gene>
    <name evidence="7" type="ORF">CQ12_27400</name>
</gene>
<dbReference type="GO" id="GO:0003700">
    <property type="term" value="F:DNA-binding transcription factor activity"/>
    <property type="evidence" value="ECO:0007669"/>
    <property type="project" value="InterPro"/>
</dbReference>
<dbReference type="RefSeq" id="WP_057838594.1">
    <property type="nucleotide sequence ID" value="NZ_LLXZ01000167.1"/>
</dbReference>
<keyword evidence="3" id="KW-0805">Transcription regulation</keyword>
<evidence type="ECO:0000256" key="2">
    <source>
        <dbReference type="ARBA" id="ARBA00009437"/>
    </source>
</evidence>
<dbReference type="AlphaFoldDB" id="A0A0R3L6B2"/>
<dbReference type="PANTHER" id="PTHR30346:SF0">
    <property type="entry name" value="HCA OPERON TRANSCRIPTIONAL ACTIVATOR HCAR"/>
    <property type="match status" value="1"/>
</dbReference>
<dbReference type="SUPFAM" id="SSF46785">
    <property type="entry name" value="Winged helix' DNA-binding domain"/>
    <property type="match status" value="1"/>
</dbReference>
<dbReference type="Gene3D" id="3.40.190.10">
    <property type="entry name" value="Periplasmic binding protein-like II"/>
    <property type="match status" value="2"/>
</dbReference>
<dbReference type="PANTHER" id="PTHR30346">
    <property type="entry name" value="TRANSCRIPTIONAL DUAL REGULATOR HCAR-RELATED"/>
    <property type="match status" value="1"/>
</dbReference>
<keyword evidence="4" id="KW-0238">DNA-binding</keyword>
<dbReference type="InterPro" id="IPR036390">
    <property type="entry name" value="WH_DNA-bd_sf"/>
</dbReference>
<name>A0A0R3L6B2_9BRAD</name>
<dbReference type="STRING" id="280332.CQ12_27400"/>
<dbReference type="FunFam" id="1.10.10.10:FF:000001">
    <property type="entry name" value="LysR family transcriptional regulator"/>
    <property type="match status" value="1"/>
</dbReference>
<dbReference type="InterPro" id="IPR005119">
    <property type="entry name" value="LysR_subst-bd"/>
</dbReference>
<evidence type="ECO:0000259" key="6">
    <source>
        <dbReference type="PROSITE" id="PS50931"/>
    </source>
</evidence>
<dbReference type="InterPro" id="IPR000847">
    <property type="entry name" value="LysR_HTH_N"/>
</dbReference>